<dbReference type="InterPro" id="IPR036305">
    <property type="entry name" value="RGS_sf"/>
</dbReference>
<dbReference type="AlphaFoldDB" id="A0A9Q0FBH2"/>
<accession>A0A9Q0FBH2</accession>
<feature type="region of interest" description="Disordered" evidence="1">
    <location>
        <begin position="439"/>
        <end position="470"/>
    </location>
</feature>
<dbReference type="Proteomes" id="UP001141552">
    <property type="component" value="Unassembled WGS sequence"/>
</dbReference>
<sequence length="470" mass="53368">MAGCGLQGGCPSDYIALSIAALSMILLLSRLTYPFLFHNVPRTNGSGFWIPVIQVFASFNFLLSIVMSINFLKVEKRYWWQSCYLWAVWAEGPLGYGLLLSCRVAQAFQLYYIFLKRQLPPIRSYIFLPLILLPWIAASALIHVKRPLNNRCHMGTYWMISVVGLHAFYVAALLGFTGAIRHVDFRFNELKDLWRGILFSASSIGIWVAAYVSNEIHDNTPWLQVSSRYTPQASILVLAFFSVSSSQPLLSQISLRKREHPQYETMGQALGIPDSGLLSQKDPVPVIDPNEPLDKLLENRRFRQSFMAFADSCLAGESVHFYNEVHERCKIPLNDPVRRIYMARHIIEKFVTAGAAMEVNISHRARQEILTTTDLADPDLFNKALNELMQLMKTNLAKDYWSSMFFIKFKEEASMKASGRDLELVTGWNFSPRLSSVHGADDPFHQEHHHESSDSDNHVPDDAQLTASGE</sequence>
<dbReference type="SMART" id="SM00315">
    <property type="entry name" value="RGS"/>
    <property type="match status" value="1"/>
</dbReference>
<name>A0A9Q0FBH2_9ROSI</name>
<feature type="transmembrane region" description="Helical" evidence="2">
    <location>
        <begin position="126"/>
        <end position="144"/>
    </location>
</feature>
<feature type="transmembrane region" description="Helical" evidence="2">
    <location>
        <begin position="94"/>
        <end position="114"/>
    </location>
</feature>
<keyword evidence="2" id="KW-0812">Transmembrane</keyword>
<dbReference type="Pfam" id="PF00615">
    <property type="entry name" value="RGS"/>
    <property type="match status" value="1"/>
</dbReference>
<feature type="compositionally biased region" description="Basic and acidic residues" evidence="1">
    <location>
        <begin position="439"/>
        <end position="461"/>
    </location>
</feature>
<feature type="domain" description="RGS" evidence="3">
    <location>
        <begin position="292"/>
        <end position="410"/>
    </location>
</feature>
<dbReference type="Gene3D" id="1.10.167.10">
    <property type="entry name" value="Regulator of G-protein Signalling 4, domain 2"/>
    <property type="match status" value="1"/>
</dbReference>
<evidence type="ECO:0000256" key="2">
    <source>
        <dbReference type="SAM" id="Phobius"/>
    </source>
</evidence>
<feature type="transmembrane region" description="Helical" evidence="2">
    <location>
        <begin position="156"/>
        <end position="180"/>
    </location>
</feature>
<reference evidence="4" key="2">
    <citation type="journal article" date="2023" name="Plants (Basel)">
        <title>Annotation of the Turnera subulata (Passifloraceae) Draft Genome Reveals the S-Locus Evolved after the Divergence of Turneroideae from Passifloroideae in a Stepwise Manner.</title>
        <authorList>
            <person name="Henning P.M."/>
            <person name="Roalson E.H."/>
            <person name="Mir W."/>
            <person name="McCubbin A.G."/>
            <person name="Shore J.S."/>
        </authorList>
    </citation>
    <scope>NUCLEOTIDE SEQUENCE</scope>
    <source>
        <strain evidence="4">F60SS</strain>
    </source>
</reference>
<dbReference type="InterPro" id="IPR044926">
    <property type="entry name" value="RGS_subdomain_2"/>
</dbReference>
<dbReference type="EMBL" id="JAKUCV010006368">
    <property type="protein sequence ID" value="KAJ4827675.1"/>
    <property type="molecule type" value="Genomic_DNA"/>
</dbReference>
<dbReference type="OrthoDB" id="196547at2759"/>
<evidence type="ECO:0000256" key="1">
    <source>
        <dbReference type="SAM" id="MobiDB-lite"/>
    </source>
</evidence>
<feature type="transmembrane region" description="Helical" evidence="2">
    <location>
        <begin position="15"/>
        <end position="36"/>
    </location>
</feature>
<keyword evidence="2" id="KW-0472">Membrane</keyword>
<dbReference type="InterPro" id="IPR016137">
    <property type="entry name" value="RGS"/>
</dbReference>
<reference evidence="4" key="1">
    <citation type="submission" date="2022-02" db="EMBL/GenBank/DDBJ databases">
        <authorList>
            <person name="Henning P.M."/>
            <person name="McCubbin A.G."/>
            <person name="Shore J.S."/>
        </authorList>
    </citation>
    <scope>NUCLEOTIDE SEQUENCE</scope>
    <source>
        <strain evidence="4">F60SS</strain>
        <tissue evidence="4">Leaves</tissue>
    </source>
</reference>
<proteinExistence type="predicted"/>
<dbReference type="PROSITE" id="PS50132">
    <property type="entry name" value="RGS"/>
    <property type="match status" value="1"/>
</dbReference>
<dbReference type="PANTHER" id="PTHR10845">
    <property type="entry name" value="REGULATOR OF G PROTEIN SIGNALING"/>
    <property type="match status" value="1"/>
</dbReference>
<dbReference type="SUPFAM" id="SSF48097">
    <property type="entry name" value="Regulator of G-protein signaling, RGS"/>
    <property type="match status" value="1"/>
</dbReference>
<evidence type="ECO:0000313" key="5">
    <source>
        <dbReference type="Proteomes" id="UP001141552"/>
    </source>
</evidence>
<evidence type="ECO:0000259" key="3">
    <source>
        <dbReference type="PROSITE" id="PS50132"/>
    </source>
</evidence>
<organism evidence="4 5">
    <name type="scientific">Turnera subulata</name>
    <dbReference type="NCBI Taxonomy" id="218843"/>
    <lineage>
        <taxon>Eukaryota</taxon>
        <taxon>Viridiplantae</taxon>
        <taxon>Streptophyta</taxon>
        <taxon>Embryophyta</taxon>
        <taxon>Tracheophyta</taxon>
        <taxon>Spermatophyta</taxon>
        <taxon>Magnoliopsida</taxon>
        <taxon>eudicotyledons</taxon>
        <taxon>Gunneridae</taxon>
        <taxon>Pentapetalae</taxon>
        <taxon>rosids</taxon>
        <taxon>fabids</taxon>
        <taxon>Malpighiales</taxon>
        <taxon>Passifloraceae</taxon>
        <taxon>Turnera</taxon>
    </lineage>
</organism>
<keyword evidence="2" id="KW-1133">Transmembrane helix</keyword>
<dbReference type="PANTHER" id="PTHR10845:SF192">
    <property type="entry name" value="DOUBLE HIT, ISOFORM B"/>
    <property type="match status" value="1"/>
</dbReference>
<protein>
    <submittedName>
        <fullName evidence="4">G-protein signaling regulator protein</fullName>
    </submittedName>
</protein>
<comment type="caution">
    <text evidence="4">The sequence shown here is derived from an EMBL/GenBank/DDBJ whole genome shotgun (WGS) entry which is preliminary data.</text>
</comment>
<keyword evidence="5" id="KW-1185">Reference proteome</keyword>
<gene>
    <name evidence="4" type="primary">RGS1</name>
    <name evidence="4" type="ORF">Tsubulata_041146</name>
</gene>
<feature type="transmembrane region" description="Helical" evidence="2">
    <location>
        <begin position="48"/>
        <end position="72"/>
    </location>
</feature>
<evidence type="ECO:0000313" key="4">
    <source>
        <dbReference type="EMBL" id="KAJ4827675.1"/>
    </source>
</evidence>